<sequence>MPQVRFSKRALLDLKRLREFLRPKNQAAARRATVAIIRSIQVLSQHPGIGRPIQNMSDGYYELLISFGNTGYIARYRHNKDEVTILSVRHQKETQQ</sequence>
<comment type="similarity">
    <text evidence="1">Belongs to the RelE toxin family.</text>
</comment>
<dbReference type="AlphaFoldDB" id="A0A2D2DQW2"/>
<proteinExistence type="inferred from homology"/>
<evidence type="ECO:0000256" key="2">
    <source>
        <dbReference type="ARBA" id="ARBA00022649"/>
    </source>
</evidence>
<organism evidence="3 4">
    <name type="scientific">Massilia violaceinigra</name>
    <dbReference type="NCBI Taxonomy" id="2045208"/>
    <lineage>
        <taxon>Bacteria</taxon>
        <taxon>Pseudomonadati</taxon>
        <taxon>Pseudomonadota</taxon>
        <taxon>Betaproteobacteria</taxon>
        <taxon>Burkholderiales</taxon>
        <taxon>Oxalobacteraceae</taxon>
        <taxon>Telluria group</taxon>
        <taxon>Massilia</taxon>
    </lineage>
</organism>
<dbReference type="InterPro" id="IPR051803">
    <property type="entry name" value="TA_system_RelE-like_toxin"/>
</dbReference>
<dbReference type="Gene3D" id="3.30.2310.20">
    <property type="entry name" value="RelE-like"/>
    <property type="match status" value="1"/>
</dbReference>
<dbReference type="InterPro" id="IPR007712">
    <property type="entry name" value="RelE/ParE_toxin"/>
</dbReference>
<evidence type="ECO:0000313" key="3">
    <source>
        <dbReference type="EMBL" id="ATQ77375.1"/>
    </source>
</evidence>
<name>A0A2D2DQW2_9BURK</name>
<dbReference type="OrthoDB" id="121597at2"/>
<keyword evidence="2" id="KW-1277">Toxin-antitoxin system</keyword>
<dbReference type="InterPro" id="IPR035093">
    <property type="entry name" value="RelE/ParE_toxin_dom_sf"/>
</dbReference>
<gene>
    <name evidence="3" type="ORF">CR152_24895</name>
</gene>
<dbReference type="KEGG" id="mass:CR152_24895"/>
<protein>
    <submittedName>
        <fullName evidence="3">Plasmid stabilization protein</fullName>
    </submittedName>
</protein>
<dbReference type="PANTHER" id="PTHR33755">
    <property type="entry name" value="TOXIN PARE1-RELATED"/>
    <property type="match status" value="1"/>
</dbReference>
<accession>A0A2D2DQW2</accession>
<dbReference type="RefSeq" id="WP_099879479.1">
    <property type="nucleotide sequence ID" value="NZ_CP024608.1"/>
</dbReference>
<reference evidence="3" key="1">
    <citation type="submission" date="2017-10" db="EMBL/GenBank/DDBJ databases">
        <title>Massilia psychrophilum sp. nov., a novel purple-pigmented bacterium isolated from Tianshan glacier, Xinjiang Municipality, China.</title>
        <authorList>
            <person name="Wang H."/>
        </authorList>
    </citation>
    <scope>NUCLEOTIDE SEQUENCE [LARGE SCALE GENOMIC DNA]</scope>
    <source>
        <strain evidence="3">B2</strain>
    </source>
</reference>
<evidence type="ECO:0000313" key="4">
    <source>
        <dbReference type="Proteomes" id="UP000229897"/>
    </source>
</evidence>
<keyword evidence="4" id="KW-1185">Reference proteome</keyword>
<dbReference type="EMBL" id="CP024608">
    <property type="protein sequence ID" value="ATQ77375.1"/>
    <property type="molecule type" value="Genomic_DNA"/>
</dbReference>
<dbReference type="Pfam" id="PF05016">
    <property type="entry name" value="ParE_toxin"/>
    <property type="match status" value="1"/>
</dbReference>
<dbReference type="PANTHER" id="PTHR33755:SF7">
    <property type="entry name" value="TOXIN MODULE OF TOXIN-ANTITOXIN SYSTEM RELE_STBE FAMILY"/>
    <property type="match status" value="1"/>
</dbReference>
<dbReference type="Proteomes" id="UP000229897">
    <property type="component" value="Chromosome"/>
</dbReference>
<evidence type="ECO:0000256" key="1">
    <source>
        <dbReference type="ARBA" id="ARBA00006226"/>
    </source>
</evidence>